<evidence type="ECO:0000313" key="3">
    <source>
        <dbReference type="EMBL" id="TKA12063.1"/>
    </source>
</evidence>
<dbReference type="EMBL" id="SUMC01000005">
    <property type="protein sequence ID" value="TKA12063.1"/>
    <property type="molecule type" value="Genomic_DNA"/>
</dbReference>
<proteinExistence type="predicted"/>
<organism evidence="3 4">
    <name type="scientific">Actinacidiphila oryziradicis</name>
    <dbReference type="NCBI Taxonomy" id="2571141"/>
    <lineage>
        <taxon>Bacteria</taxon>
        <taxon>Bacillati</taxon>
        <taxon>Actinomycetota</taxon>
        <taxon>Actinomycetes</taxon>
        <taxon>Kitasatosporales</taxon>
        <taxon>Streptomycetaceae</taxon>
        <taxon>Actinacidiphila</taxon>
    </lineage>
</organism>
<evidence type="ECO:0000313" key="4">
    <source>
        <dbReference type="Proteomes" id="UP000305778"/>
    </source>
</evidence>
<dbReference type="InterPro" id="IPR012495">
    <property type="entry name" value="TadE-like_dom"/>
</dbReference>
<name>A0A4U0SRV0_9ACTN</name>
<protein>
    <submittedName>
        <fullName evidence="3">Pilus assembly protein TadE</fullName>
    </submittedName>
</protein>
<sequence>MENRTQGRRRRAAGSHRRGVINTPVHGLWTSDHGSASTELVIVTPLLVLLLLVAVSLGRMASARLRVDDAAHQAARAASLARTPAAAREAARSAAASALGDAGESCRHFTVATDVGRLRAGGVVRVQVACTAVLTGAGLPGQVTVAKTATSVVDTYRGSSV</sequence>
<keyword evidence="1" id="KW-0472">Membrane</keyword>
<dbReference type="Proteomes" id="UP000305778">
    <property type="component" value="Unassembled WGS sequence"/>
</dbReference>
<feature type="domain" description="TadE-like" evidence="2">
    <location>
        <begin position="34"/>
        <end position="76"/>
    </location>
</feature>
<gene>
    <name evidence="3" type="ORF">FCI23_07040</name>
</gene>
<feature type="transmembrane region" description="Helical" evidence="1">
    <location>
        <begin position="40"/>
        <end position="58"/>
    </location>
</feature>
<dbReference type="AlphaFoldDB" id="A0A4U0SRV0"/>
<evidence type="ECO:0000259" key="2">
    <source>
        <dbReference type="Pfam" id="PF07811"/>
    </source>
</evidence>
<evidence type="ECO:0000256" key="1">
    <source>
        <dbReference type="SAM" id="Phobius"/>
    </source>
</evidence>
<keyword evidence="4" id="KW-1185">Reference proteome</keyword>
<keyword evidence="1" id="KW-0812">Transmembrane</keyword>
<comment type="caution">
    <text evidence="3">The sequence shown here is derived from an EMBL/GenBank/DDBJ whole genome shotgun (WGS) entry which is preliminary data.</text>
</comment>
<accession>A0A4U0SRV0</accession>
<reference evidence="3 4" key="1">
    <citation type="submission" date="2019-04" db="EMBL/GenBank/DDBJ databases">
        <title>Streptomyces oryziradicis sp. nov., a novel actinomycete isolated from rhizosphere soil of rice (Oryza sativa L.).</title>
        <authorList>
            <person name="Li C."/>
        </authorList>
    </citation>
    <scope>NUCLEOTIDE SEQUENCE [LARGE SCALE GENOMIC DNA]</scope>
    <source>
        <strain evidence="3 4">NEAU-C40</strain>
    </source>
</reference>
<dbReference type="Pfam" id="PF07811">
    <property type="entry name" value="TadE"/>
    <property type="match status" value="1"/>
</dbReference>
<keyword evidence="1" id="KW-1133">Transmembrane helix</keyword>